<protein>
    <submittedName>
        <fullName evidence="3">Uncharacterized protein</fullName>
    </submittedName>
</protein>
<keyword evidence="3" id="KW-0614">Plasmid</keyword>
<keyword evidence="1" id="KW-0175">Coiled coil</keyword>
<dbReference type="EMBL" id="CP031358">
    <property type="protein sequence ID" value="AXK43780.1"/>
    <property type="molecule type" value="Genomic_DNA"/>
</dbReference>
<accession>A0A345YIM8</accession>
<sequence>MPPPCIVADPGKIAGTVAEIAQKKKELEAAIEQVKQYTDLNNALGKIGSLAPELTSAITPSQTGGFAPLSSGPRVSVSEASNAFDASLRGQGTAEAARGNRLRLRSAAGEGFAMAMATKNKLSRMNAEAERLTKLMQGVGSNSADMRTAWSINQGAKRLLFDAMMAKREVEAARMQLNAVHALPTHVSGGRTSPRTEAPAVASVEMGEYAEDIGKLANAAAKLAALLNAKNIVTGFTAGIEGSRQTQLEYSQMQAAARQAQQSVQAIAASDARKKGIAASRLIGTADSYMARYDRTTWDNPNKGKSARDAAAAAENAMDKMVRGDVNDNWSDRLIRRAEAYKQEAFFRPIAQDAANMERQTREALAEYEQSIGVDASDSRALAAAIAQAQAEVDALYRKLASAPPAIVRKRDQILAASGIDAARNLPEFVYPVPVIQPPTPTPTPNPRDPRGPGVEDTR</sequence>
<evidence type="ECO:0000313" key="3">
    <source>
        <dbReference type="EMBL" id="AXK43780.1"/>
    </source>
</evidence>
<evidence type="ECO:0000256" key="1">
    <source>
        <dbReference type="SAM" id="Coils"/>
    </source>
</evidence>
<dbReference type="OrthoDB" id="9887262at2"/>
<organism evidence="3 4">
    <name type="scientific">Erythrobacter aureus</name>
    <dbReference type="NCBI Taxonomy" id="2182384"/>
    <lineage>
        <taxon>Bacteria</taxon>
        <taxon>Pseudomonadati</taxon>
        <taxon>Pseudomonadota</taxon>
        <taxon>Alphaproteobacteria</taxon>
        <taxon>Sphingomonadales</taxon>
        <taxon>Erythrobacteraceae</taxon>
        <taxon>Erythrobacter/Porphyrobacter group</taxon>
        <taxon>Erythrobacter</taxon>
    </lineage>
</organism>
<dbReference type="KEGG" id="err:DVR09_15095"/>
<evidence type="ECO:0000313" key="4">
    <source>
        <dbReference type="Proteomes" id="UP000254508"/>
    </source>
</evidence>
<proteinExistence type="predicted"/>
<feature type="compositionally biased region" description="Pro residues" evidence="2">
    <location>
        <begin position="435"/>
        <end position="447"/>
    </location>
</feature>
<feature type="region of interest" description="Disordered" evidence="2">
    <location>
        <begin position="434"/>
        <end position="459"/>
    </location>
</feature>
<name>A0A345YIM8_9SPHN</name>
<evidence type="ECO:0000256" key="2">
    <source>
        <dbReference type="SAM" id="MobiDB-lite"/>
    </source>
</evidence>
<dbReference type="AlphaFoldDB" id="A0A345YIM8"/>
<reference evidence="3 4" key="1">
    <citation type="submission" date="2018-07" db="EMBL/GenBank/DDBJ databases">
        <title>Genome sequence of Erythrobacter strain YH-07, an antagonistic bacterium isolated from Yellow Sea.</title>
        <authorList>
            <person name="Tang T."/>
            <person name="Liu Q."/>
            <person name="Sun X."/>
        </authorList>
    </citation>
    <scope>NUCLEOTIDE SEQUENCE [LARGE SCALE GENOMIC DNA]</scope>
    <source>
        <strain evidence="3 4">YH-07</strain>
        <plasmid evidence="3 4">unnamed</plasmid>
    </source>
</reference>
<geneLocation type="plasmid" evidence="3 4">
    <name>unnamed</name>
</geneLocation>
<feature type="coiled-coil region" evidence="1">
    <location>
        <begin position="13"/>
        <end position="40"/>
    </location>
</feature>
<gene>
    <name evidence="3" type="ORF">DVR09_15095</name>
</gene>
<feature type="compositionally biased region" description="Basic and acidic residues" evidence="2">
    <location>
        <begin position="448"/>
        <end position="459"/>
    </location>
</feature>
<keyword evidence="4" id="KW-1185">Reference proteome</keyword>
<dbReference type="Proteomes" id="UP000254508">
    <property type="component" value="Plasmid unnamed"/>
</dbReference>